<evidence type="ECO:0000313" key="1">
    <source>
        <dbReference type="EMBL" id="KIS21998.1"/>
    </source>
</evidence>
<organism evidence="1 2">
    <name type="scientific">Clostridium botulinum B2 450</name>
    <dbReference type="NCBI Taxonomy" id="1379739"/>
    <lineage>
        <taxon>Bacteria</taxon>
        <taxon>Bacillati</taxon>
        <taxon>Bacillota</taxon>
        <taxon>Clostridia</taxon>
        <taxon>Eubacteriales</taxon>
        <taxon>Clostridiaceae</taxon>
        <taxon>Clostridium</taxon>
    </lineage>
</organism>
<protein>
    <submittedName>
        <fullName evidence="1">Uncharacterized protein</fullName>
    </submittedName>
</protein>
<dbReference type="HOGENOM" id="CLU_2681080_0_0_9"/>
<dbReference type="OrthoDB" id="9908943at2"/>
<dbReference type="AlphaFoldDB" id="A0A0D0ZT79"/>
<accession>A0A0D0ZT79</accession>
<dbReference type="PATRIC" id="fig|1379739.3.peg.3594"/>
<reference evidence="1 2" key="1">
    <citation type="submission" date="2014-06" db="EMBL/GenBank/DDBJ databases">
        <title>Genome characterization of distinct group I Clostridium botulinum lineages.</title>
        <authorList>
            <person name="Giordani F."/>
            <person name="Anselmo A."/>
            <person name="Fillo S."/>
            <person name="Palozzi A.M."/>
            <person name="Fortunato A."/>
            <person name="Gentile B."/>
            <person name="Ciammaruconi A."/>
            <person name="Anniballi F."/>
            <person name="De Medici D."/>
            <person name="Lista F."/>
        </authorList>
    </citation>
    <scope>NUCLEOTIDE SEQUENCE [LARGE SCALE GENOMIC DNA]</scope>
    <source>
        <strain evidence="1 2">B2 450</strain>
    </source>
</reference>
<dbReference type="EMBL" id="JXSU01000008">
    <property type="protein sequence ID" value="KIS21998.1"/>
    <property type="molecule type" value="Genomic_DNA"/>
</dbReference>
<sequence>MKNNDIGKLIKDNTKRLIDKKIIKNENNLEDLTLDQVEKIAHELNICIMDIICCYCPHEDCIIDDTQLCKYKNL</sequence>
<proteinExistence type="predicted"/>
<comment type="caution">
    <text evidence="1">The sequence shown here is derived from an EMBL/GenBank/DDBJ whole genome shotgun (WGS) entry which is preliminary data.</text>
</comment>
<evidence type="ECO:0000313" key="2">
    <source>
        <dbReference type="Proteomes" id="UP000032250"/>
    </source>
</evidence>
<dbReference type="Proteomes" id="UP000032250">
    <property type="component" value="Unassembled WGS sequence"/>
</dbReference>
<name>A0A0D0ZT79_CLOBO</name>
<dbReference type="RefSeq" id="WP_043032473.1">
    <property type="nucleotide sequence ID" value="NZ_JXSU01000008.1"/>
</dbReference>
<gene>
    <name evidence="1" type="ORF">N495_16010</name>
</gene>